<feature type="region of interest" description="Disordered" evidence="1">
    <location>
        <begin position="40"/>
        <end position="67"/>
    </location>
</feature>
<organism evidence="2 3">
    <name type="scientific">Aristolochia fimbriata</name>
    <name type="common">White veined hardy Dutchman's pipe vine</name>
    <dbReference type="NCBI Taxonomy" id="158543"/>
    <lineage>
        <taxon>Eukaryota</taxon>
        <taxon>Viridiplantae</taxon>
        <taxon>Streptophyta</taxon>
        <taxon>Embryophyta</taxon>
        <taxon>Tracheophyta</taxon>
        <taxon>Spermatophyta</taxon>
        <taxon>Magnoliopsida</taxon>
        <taxon>Magnoliidae</taxon>
        <taxon>Piperales</taxon>
        <taxon>Aristolochiaceae</taxon>
        <taxon>Aristolochia</taxon>
    </lineage>
</organism>
<evidence type="ECO:0000313" key="2">
    <source>
        <dbReference type="EMBL" id="KAG9439988.1"/>
    </source>
</evidence>
<comment type="caution">
    <text evidence="2">The sequence shown here is derived from an EMBL/GenBank/DDBJ whole genome shotgun (WGS) entry which is preliminary data.</text>
</comment>
<dbReference type="AlphaFoldDB" id="A0AAV7DTS0"/>
<dbReference type="Proteomes" id="UP000825729">
    <property type="component" value="Unassembled WGS sequence"/>
</dbReference>
<keyword evidence="3" id="KW-1185">Reference proteome</keyword>
<evidence type="ECO:0000256" key="1">
    <source>
        <dbReference type="SAM" id="MobiDB-lite"/>
    </source>
</evidence>
<name>A0AAV7DTS0_ARIFI</name>
<gene>
    <name evidence="2" type="ORF">H6P81_020153</name>
</gene>
<dbReference type="EMBL" id="JAINDJ010000008">
    <property type="protein sequence ID" value="KAG9439988.1"/>
    <property type="molecule type" value="Genomic_DNA"/>
</dbReference>
<accession>A0AAV7DTS0</accession>
<evidence type="ECO:0000313" key="3">
    <source>
        <dbReference type="Proteomes" id="UP000825729"/>
    </source>
</evidence>
<feature type="compositionally biased region" description="Basic and acidic residues" evidence="1">
    <location>
        <begin position="44"/>
        <end position="55"/>
    </location>
</feature>
<protein>
    <submittedName>
        <fullName evidence="2">Uncharacterized protein</fullName>
    </submittedName>
</protein>
<reference evidence="2 3" key="1">
    <citation type="submission" date="2021-07" db="EMBL/GenBank/DDBJ databases">
        <title>The Aristolochia fimbriata genome: insights into angiosperm evolution, floral development and chemical biosynthesis.</title>
        <authorList>
            <person name="Jiao Y."/>
        </authorList>
    </citation>
    <scope>NUCLEOTIDE SEQUENCE [LARGE SCALE GENOMIC DNA]</scope>
    <source>
        <strain evidence="2">IBCAS-2021</strain>
        <tissue evidence="2">Leaf</tissue>
    </source>
</reference>
<sequence length="104" mass="12321">MDWSNEVKVVGGILGNAAARWDDVSLSRALRFIRFTEKRRRRNGERERDHNVCPRERRRRRKTKTGVMERARIGGCVRRPHAAVFQSPFVLTHEYRVHLVRPMV</sequence>
<proteinExistence type="predicted"/>